<dbReference type="AlphaFoldDB" id="A0AAD3TFB4"/>
<name>A0AAD3TFB4_NEPGR</name>
<gene>
    <name evidence="1" type="ORF">Nepgr_030828</name>
</gene>
<keyword evidence="2" id="KW-1185">Reference proteome</keyword>
<dbReference type="Proteomes" id="UP001279734">
    <property type="component" value="Unassembled WGS sequence"/>
</dbReference>
<accession>A0AAD3TFB4</accession>
<reference evidence="1" key="1">
    <citation type="submission" date="2023-05" db="EMBL/GenBank/DDBJ databases">
        <title>Nepenthes gracilis genome sequencing.</title>
        <authorList>
            <person name="Fukushima K."/>
        </authorList>
    </citation>
    <scope>NUCLEOTIDE SEQUENCE</scope>
    <source>
        <strain evidence="1">SING2019-196</strain>
    </source>
</reference>
<comment type="caution">
    <text evidence="1">The sequence shown here is derived from an EMBL/GenBank/DDBJ whole genome shotgun (WGS) entry which is preliminary data.</text>
</comment>
<sequence>MKRCTANQPAEDFDIYKDVGDLATHEKKVFCPILKRWHPLAAGAAADSLHDCYESVILPTGNQATGPYRTTMYIYKFHIPTGNLAFPNFD</sequence>
<organism evidence="1 2">
    <name type="scientific">Nepenthes gracilis</name>
    <name type="common">Slender pitcher plant</name>
    <dbReference type="NCBI Taxonomy" id="150966"/>
    <lineage>
        <taxon>Eukaryota</taxon>
        <taxon>Viridiplantae</taxon>
        <taxon>Streptophyta</taxon>
        <taxon>Embryophyta</taxon>
        <taxon>Tracheophyta</taxon>
        <taxon>Spermatophyta</taxon>
        <taxon>Magnoliopsida</taxon>
        <taxon>eudicotyledons</taxon>
        <taxon>Gunneridae</taxon>
        <taxon>Pentapetalae</taxon>
        <taxon>Caryophyllales</taxon>
        <taxon>Nepenthaceae</taxon>
        <taxon>Nepenthes</taxon>
    </lineage>
</organism>
<protein>
    <submittedName>
        <fullName evidence="1">Uncharacterized protein</fullName>
    </submittedName>
</protein>
<evidence type="ECO:0000313" key="2">
    <source>
        <dbReference type="Proteomes" id="UP001279734"/>
    </source>
</evidence>
<evidence type="ECO:0000313" key="1">
    <source>
        <dbReference type="EMBL" id="GMH28985.1"/>
    </source>
</evidence>
<proteinExistence type="predicted"/>
<dbReference type="EMBL" id="BSYO01000035">
    <property type="protein sequence ID" value="GMH28985.1"/>
    <property type="molecule type" value="Genomic_DNA"/>
</dbReference>